<dbReference type="EMBL" id="CP018082">
    <property type="protein sequence ID" value="APE35377.1"/>
    <property type="molecule type" value="Genomic_DNA"/>
</dbReference>
<feature type="domain" description="FAD/NAD(P)-binding" evidence="5">
    <location>
        <begin position="50"/>
        <end position="225"/>
    </location>
</feature>
<name>A0A1J0VTM9_9NOCA</name>
<sequence>MHEAGNELGGQFRMARTVPGKEDFGETIRYFATMLHEAEVDVRLGAPIVDAGQLTDNDAVVLATGVLPRTPDLPGIESPGVLDYRRAFSDPAAIGRRVVIIGAGGIAVDLAHLLLDNATKGVGARGASFRAEWGLDRQPVQAQPWRSVTLMRRTGKIGAGIGLTTRWVAVGALRHRGARMITGVNYRAITDTGVLVATERGHEFIEADTVILAAGQERNDGLLRALTSLDIPHRVIGGAADTAGLNAVRATSQGLEAAHDLARELHGRTNTRT</sequence>
<reference evidence="6" key="1">
    <citation type="submission" date="2016-11" db="EMBL/GenBank/DDBJ databases">
        <authorList>
            <person name="Jaros S."/>
            <person name="Januszkiewicz K."/>
            <person name="Wedrychowicz H."/>
        </authorList>
    </citation>
    <scope>NUCLEOTIDE SEQUENCE [LARGE SCALE GENOMIC DNA]</scope>
    <source>
        <strain evidence="6">Y48</strain>
    </source>
</reference>
<keyword evidence="4" id="KW-0560">Oxidoreductase</keyword>
<proteinExistence type="predicted"/>
<dbReference type="SUPFAM" id="SSF51971">
    <property type="entry name" value="Nucleotide-binding domain"/>
    <property type="match status" value="1"/>
</dbReference>
<organism evidence="6 7">
    <name type="scientific">Nocardia mangyaensis</name>
    <dbReference type="NCBI Taxonomy" id="2213200"/>
    <lineage>
        <taxon>Bacteria</taxon>
        <taxon>Bacillati</taxon>
        <taxon>Actinomycetota</taxon>
        <taxon>Actinomycetes</taxon>
        <taxon>Mycobacteriales</taxon>
        <taxon>Nocardiaceae</taxon>
        <taxon>Nocardia</taxon>
    </lineage>
</organism>
<dbReference type="PRINTS" id="PR00469">
    <property type="entry name" value="PNDRDTASEII"/>
</dbReference>
<dbReference type="PANTHER" id="PTHR42917">
    <property type="entry name" value="2,4-DIENOYL-COA REDUCTASE"/>
    <property type="match status" value="1"/>
</dbReference>
<evidence type="ECO:0000313" key="6">
    <source>
        <dbReference type="EMBL" id="APE35377.1"/>
    </source>
</evidence>
<dbReference type="AlphaFoldDB" id="A0A1J0VTM9"/>
<dbReference type="InterPro" id="IPR036188">
    <property type="entry name" value="FAD/NAD-bd_sf"/>
</dbReference>
<keyword evidence="3" id="KW-0288">FMN</keyword>
<comment type="cofactor">
    <cofactor evidence="1">
        <name>FMN</name>
        <dbReference type="ChEBI" id="CHEBI:58210"/>
    </cofactor>
</comment>
<accession>A0A1J0VTM9</accession>
<protein>
    <recommendedName>
        <fullName evidence="5">FAD/NAD(P)-binding domain-containing protein</fullName>
    </recommendedName>
</protein>
<evidence type="ECO:0000256" key="1">
    <source>
        <dbReference type="ARBA" id="ARBA00001917"/>
    </source>
</evidence>
<evidence type="ECO:0000256" key="4">
    <source>
        <dbReference type="ARBA" id="ARBA00023002"/>
    </source>
</evidence>
<dbReference type="InterPro" id="IPR051793">
    <property type="entry name" value="NADH:flavin_oxidoreductase"/>
</dbReference>
<dbReference type="Proteomes" id="UP000183810">
    <property type="component" value="Chromosome"/>
</dbReference>
<evidence type="ECO:0000259" key="5">
    <source>
        <dbReference type="Pfam" id="PF07992"/>
    </source>
</evidence>
<gene>
    <name evidence="6" type="ORF">BOX37_17065</name>
</gene>
<dbReference type="KEGG" id="nsl:BOX37_17065"/>
<dbReference type="InterPro" id="IPR023753">
    <property type="entry name" value="FAD/NAD-binding_dom"/>
</dbReference>
<evidence type="ECO:0000256" key="2">
    <source>
        <dbReference type="ARBA" id="ARBA00022630"/>
    </source>
</evidence>
<keyword evidence="7" id="KW-1185">Reference proteome</keyword>
<evidence type="ECO:0000313" key="7">
    <source>
        <dbReference type="Proteomes" id="UP000183810"/>
    </source>
</evidence>
<dbReference type="Gene3D" id="3.50.50.60">
    <property type="entry name" value="FAD/NAD(P)-binding domain"/>
    <property type="match status" value="1"/>
</dbReference>
<keyword evidence="2" id="KW-0285">Flavoprotein</keyword>
<dbReference type="Pfam" id="PF07992">
    <property type="entry name" value="Pyr_redox_2"/>
    <property type="match status" value="1"/>
</dbReference>
<dbReference type="Gene3D" id="3.40.50.720">
    <property type="entry name" value="NAD(P)-binding Rossmann-like Domain"/>
    <property type="match status" value="1"/>
</dbReference>
<dbReference type="PRINTS" id="PR00368">
    <property type="entry name" value="FADPNR"/>
</dbReference>
<dbReference type="PANTHER" id="PTHR42917:SF2">
    <property type="entry name" value="2,4-DIENOYL-COA REDUCTASE [(2E)-ENOYL-COA-PRODUCING]"/>
    <property type="match status" value="1"/>
</dbReference>
<evidence type="ECO:0000256" key="3">
    <source>
        <dbReference type="ARBA" id="ARBA00022643"/>
    </source>
</evidence>
<dbReference type="GO" id="GO:0016491">
    <property type="term" value="F:oxidoreductase activity"/>
    <property type="evidence" value="ECO:0007669"/>
    <property type="project" value="UniProtKB-KW"/>
</dbReference>